<dbReference type="EMBL" id="CM042886">
    <property type="protein sequence ID" value="KAI4339635.1"/>
    <property type="molecule type" value="Genomic_DNA"/>
</dbReference>
<evidence type="ECO:0000313" key="1">
    <source>
        <dbReference type="EMBL" id="KAI4339635.1"/>
    </source>
</evidence>
<evidence type="ECO:0000313" key="2">
    <source>
        <dbReference type="Proteomes" id="UP001057402"/>
    </source>
</evidence>
<protein>
    <submittedName>
        <fullName evidence="1">Uncharacterized protein</fullName>
    </submittedName>
</protein>
<sequence length="147" mass="16196">MIRPNYKSKAQKPKSSSSSRPLLQPSDRRLDPEEFMGEEGGGDDGDRCASVGDRVEGDGGPRQVNARVWDLTSKIRPIDKKLQYQMQKLTTAGTVSSDNAVLKEDAANASQKSEDLLKYRPNPDMLASKLDSGSDMSDVTMFMFAFC</sequence>
<accession>A0ACB9NZF2</accession>
<keyword evidence="2" id="KW-1185">Reference proteome</keyword>
<reference evidence="2" key="1">
    <citation type="journal article" date="2023" name="Front. Plant Sci.">
        <title>Chromosomal-level genome assembly of Melastoma candidum provides insights into trichome evolution.</title>
        <authorList>
            <person name="Zhong Y."/>
            <person name="Wu W."/>
            <person name="Sun C."/>
            <person name="Zou P."/>
            <person name="Liu Y."/>
            <person name="Dai S."/>
            <person name="Zhou R."/>
        </authorList>
    </citation>
    <scope>NUCLEOTIDE SEQUENCE [LARGE SCALE GENOMIC DNA]</scope>
</reference>
<proteinExistence type="predicted"/>
<organism evidence="1 2">
    <name type="scientific">Melastoma candidum</name>
    <dbReference type="NCBI Taxonomy" id="119954"/>
    <lineage>
        <taxon>Eukaryota</taxon>
        <taxon>Viridiplantae</taxon>
        <taxon>Streptophyta</taxon>
        <taxon>Embryophyta</taxon>
        <taxon>Tracheophyta</taxon>
        <taxon>Spermatophyta</taxon>
        <taxon>Magnoliopsida</taxon>
        <taxon>eudicotyledons</taxon>
        <taxon>Gunneridae</taxon>
        <taxon>Pentapetalae</taxon>
        <taxon>rosids</taxon>
        <taxon>malvids</taxon>
        <taxon>Myrtales</taxon>
        <taxon>Melastomataceae</taxon>
        <taxon>Melastomatoideae</taxon>
        <taxon>Melastomateae</taxon>
        <taxon>Melastoma</taxon>
    </lineage>
</organism>
<name>A0ACB9NZF2_9MYRT</name>
<comment type="caution">
    <text evidence="1">The sequence shown here is derived from an EMBL/GenBank/DDBJ whole genome shotgun (WGS) entry which is preliminary data.</text>
</comment>
<gene>
    <name evidence="1" type="ORF">MLD38_024553</name>
</gene>
<dbReference type="Proteomes" id="UP001057402">
    <property type="component" value="Chromosome 7"/>
</dbReference>